<dbReference type="EMBL" id="CAFBNE010000073">
    <property type="protein sequence ID" value="CAB4959935.1"/>
    <property type="molecule type" value="Genomic_DNA"/>
</dbReference>
<evidence type="ECO:0000313" key="2">
    <source>
        <dbReference type="EMBL" id="CAB4959935.1"/>
    </source>
</evidence>
<proteinExistence type="predicted"/>
<reference evidence="2" key="1">
    <citation type="submission" date="2020-05" db="EMBL/GenBank/DDBJ databases">
        <authorList>
            <person name="Chiriac C."/>
            <person name="Salcher M."/>
            <person name="Ghai R."/>
            <person name="Kavagutti S V."/>
        </authorList>
    </citation>
    <scope>NUCLEOTIDE SEQUENCE</scope>
</reference>
<gene>
    <name evidence="2" type="ORF">UFOPK3772_02129</name>
</gene>
<dbReference type="AlphaFoldDB" id="A0A6J7KWJ3"/>
<evidence type="ECO:0000259" key="1">
    <source>
        <dbReference type="Pfam" id="PF01610"/>
    </source>
</evidence>
<protein>
    <submittedName>
        <fullName evidence="2">Unannotated protein</fullName>
    </submittedName>
</protein>
<organism evidence="2">
    <name type="scientific">freshwater metagenome</name>
    <dbReference type="NCBI Taxonomy" id="449393"/>
    <lineage>
        <taxon>unclassified sequences</taxon>
        <taxon>metagenomes</taxon>
        <taxon>ecological metagenomes</taxon>
    </lineage>
</organism>
<name>A0A6J7KWJ3_9ZZZZ</name>
<accession>A0A6J7KWJ3</accession>
<dbReference type="InterPro" id="IPR002560">
    <property type="entry name" value="Transposase_DDE"/>
</dbReference>
<dbReference type="Pfam" id="PF01610">
    <property type="entry name" value="DDE_Tnp_ISL3"/>
    <property type="match status" value="1"/>
</dbReference>
<feature type="domain" description="Transposase IS204/IS1001/IS1096/IS1165 DDE" evidence="1">
    <location>
        <begin position="13"/>
        <end position="97"/>
    </location>
</feature>
<sequence length="194" mass="21231">MSAQVVHAGQRAGDRLGDKARTRLDALFATDDPTGEIAAAWQCKEPLRQLLAAHGPTLHHGHQTAHHLTRFLIACADAGLEETTRLATTVERWWPEIEIKRVGCGFRNQANYERRIMLHSATRLFTSTILRMSESLCVPMKCPMGLDHVTANDDYPRSAAGVTVTMRLGGLRGVSTRNMSAGAENGPAHRLPTG</sequence>